<comment type="caution">
    <text evidence="2">The sequence shown here is derived from an EMBL/GenBank/DDBJ whole genome shotgun (WGS) entry which is preliminary data.</text>
</comment>
<organism evidence="2 4">
    <name type="scientific">Holdemania massiliensis</name>
    <dbReference type="NCBI Taxonomy" id="1468449"/>
    <lineage>
        <taxon>Bacteria</taxon>
        <taxon>Bacillati</taxon>
        <taxon>Bacillota</taxon>
        <taxon>Erysipelotrichia</taxon>
        <taxon>Erysipelotrichales</taxon>
        <taxon>Erysipelotrichaceae</taxon>
        <taxon>Holdemania</taxon>
    </lineage>
</organism>
<sequence>MNSYVEVTVILGTILNCSVWLSSAWLCRRPVRLKKLLILSPLAPLMACICWFEGAIWICAIIELISVLAVFSFGLQASVFALGMRFLLEFGLMKLWQGSLVHFQLFLPASCWQWLVAAGVLLLWDFMIQRKIGHGLAETAFLYPVTLRAGDCELALSGYLDSGNSAVIEGRPLIFCTHEIQCQLTTKPVRVLPIQTIAGVREVTVIPASLQIQGGCSQPVWLAFSETLNDCGYDALLNVTLFTGQG</sequence>
<dbReference type="EMBL" id="WKPI01000002">
    <property type="protein sequence ID" value="MSC31969.1"/>
    <property type="molecule type" value="Genomic_DNA"/>
</dbReference>
<accession>A0A6N7S300</accession>
<dbReference type="AlphaFoldDB" id="A0A6N7S300"/>
<feature type="transmembrane region" description="Helical" evidence="1">
    <location>
        <begin position="64"/>
        <end position="88"/>
    </location>
</feature>
<gene>
    <name evidence="3" type="ORF">GKD88_02380</name>
    <name evidence="2" type="ORF">GKE08_02580</name>
</gene>
<dbReference type="Proteomes" id="UP000480929">
    <property type="component" value="Unassembled WGS sequence"/>
</dbReference>
<dbReference type="RefSeq" id="WP_154237835.1">
    <property type="nucleotide sequence ID" value="NZ_CALJPI010000099.1"/>
</dbReference>
<dbReference type="GO" id="GO:0006508">
    <property type="term" value="P:proteolysis"/>
    <property type="evidence" value="ECO:0007669"/>
    <property type="project" value="InterPro"/>
</dbReference>
<dbReference type="EMBL" id="WKPJ01000002">
    <property type="protein sequence ID" value="MSA88214.1"/>
    <property type="molecule type" value="Genomic_DNA"/>
</dbReference>
<feature type="transmembrane region" description="Helical" evidence="1">
    <location>
        <begin position="36"/>
        <end position="58"/>
    </location>
</feature>
<dbReference type="GO" id="GO:0030436">
    <property type="term" value="P:asexual sporulation"/>
    <property type="evidence" value="ECO:0007669"/>
    <property type="project" value="InterPro"/>
</dbReference>
<feature type="transmembrane region" description="Helical" evidence="1">
    <location>
        <begin position="100"/>
        <end position="124"/>
    </location>
</feature>
<keyword evidence="1" id="KW-1133">Transmembrane helix</keyword>
<evidence type="ECO:0000313" key="3">
    <source>
        <dbReference type="EMBL" id="MSC31969.1"/>
    </source>
</evidence>
<proteinExistence type="predicted"/>
<feature type="transmembrane region" description="Helical" evidence="1">
    <location>
        <begin position="6"/>
        <end position="27"/>
    </location>
</feature>
<dbReference type="Proteomes" id="UP000433575">
    <property type="component" value="Unassembled WGS sequence"/>
</dbReference>
<dbReference type="GO" id="GO:0004190">
    <property type="term" value="F:aspartic-type endopeptidase activity"/>
    <property type="evidence" value="ECO:0007669"/>
    <property type="project" value="InterPro"/>
</dbReference>
<dbReference type="OrthoDB" id="1651539at2"/>
<reference evidence="4 5" key="1">
    <citation type="journal article" date="2019" name="Nat. Med.">
        <title>A library of human gut bacterial isolates paired with longitudinal multiomics data enables mechanistic microbiome research.</title>
        <authorList>
            <person name="Poyet M."/>
            <person name="Groussin M."/>
            <person name="Gibbons S.M."/>
            <person name="Avila-Pacheco J."/>
            <person name="Jiang X."/>
            <person name="Kearney S.M."/>
            <person name="Perrotta A.R."/>
            <person name="Berdy B."/>
            <person name="Zhao S."/>
            <person name="Lieberman T.D."/>
            <person name="Swanson P.K."/>
            <person name="Smith M."/>
            <person name="Roesemann S."/>
            <person name="Alexander J.E."/>
            <person name="Rich S.A."/>
            <person name="Livny J."/>
            <person name="Vlamakis H."/>
            <person name="Clish C."/>
            <person name="Bullock K."/>
            <person name="Deik A."/>
            <person name="Scott J."/>
            <person name="Pierce K.A."/>
            <person name="Xavier R.J."/>
            <person name="Alm E.J."/>
        </authorList>
    </citation>
    <scope>NUCLEOTIDE SEQUENCE [LARGE SCALE GENOMIC DNA]</scope>
    <source>
        <strain evidence="2 4">BIOML-A4</strain>
        <strain evidence="3 5">BIOML-A5</strain>
    </source>
</reference>
<keyword evidence="1" id="KW-0812">Transmembrane</keyword>
<evidence type="ECO:0000313" key="5">
    <source>
        <dbReference type="Proteomes" id="UP000480929"/>
    </source>
</evidence>
<evidence type="ECO:0000313" key="4">
    <source>
        <dbReference type="Proteomes" id="UP000433575"/>
    </source>
</evidence>
<evidence type="ECO:0000313" key="2">
    <source>
        <dbReference type="EMBL" id="MSA88214.1"/>
    </source>
</evidence>
<name>A0A6N7S300_9FIRM</name>
<evidence type="ECO:0008006" key="6">
    <source>
        <dbReference type="Google" id="ProtNLM"/>
    </source>
</evidence>
<keyword evidence="1" id="KW-0472">Membrane</keyword>
<protein>
    <recommendedName>
        <fullName evidence="6">Sporulation protein</fullName>
    </recommendedName>
</protein>
<evidence type="ECO:0000256" key="1">
    <source>
        <dbReference type="SAM" id="Phobius"/>
    </source>
</evidence>
<keyword evidence="5" id="KW-1185">Reference proteome</keyword>